<evidence type="ECO:0000313" key="5">
    <source>
        <dbReference type="Proteomes" id="UP000070520"/>
    </source>
</evidence>
<dbReference type="InterPro" id="IPR011108">
    <property type="entry name" value="RMMBL"/>
</dbReference>
<accession>A0A133V207</accession>
<dbReference type="InterPro" id="IPR050698">
    <property type="entry name" value="MBL"/>
</dbReference>
<dbReference type="Gene3D" id="3.40.50.10890">
    <property type="match status" value="1"/>
</dbReference>
<dbReference type="SMART" id="SM00849">
    <property type="entry name" value="Lactamase_B"/>
    <property type="match status" value="1"/>
</dbReference>
<dbReference type="CDD" id="cd16295">
    <property type="entry name" value="TTHA0252-CPSF-like_MBL-fold"/>
    <property type="match status" value="1"/>
</dbReference>
<feature type="domain" description="Beta-Casp" evidence="3">
    <location>
        <begin position="233"/>
        <end position="359"/>
    </location>
</feature>
<protein>
    <recommendedName>
        <fullName evidence="6">Metallo-beta-lactamase domain-containing protein</fullName>
    </recommendedName>
</protein>
<dbReference type="InterPro" id="IPR022712">
    <property type="entry name" value="Beta_Casp"/>
</dbReference>
<dbReference type="Pfam" id="PF10996">
    <property type="entry name" value="Beta-Casp"/>
    <property type="match status" value="1"/>
</dbReference>
<name>A0A133V207_9EURY</name>
<dbReference type="Gene3D" id="3.60.15.10">
    <property type="entry name" value="Ribonuclease Z/Hydroxyacylglutathione hydrolase-like"/>
    <property type="match status" value="1"/>
</dbReference>
<feature type="domain" description="Metallo-beta-lactamase" evidence="2">
    <location>
        <begin position="13"/>
        <end position="228"/>
    </location>
</feature>
<gene>
    <name evidence="4" type="ORF">AKJ42_00605</name>
</gene>
<dbReference type="SMART" id="SM01027">
    <property type="entry name" value="Beta-Casp"/>
    <property type="match status" value="1"/>
</dbReference>
<evidence type="ECO:0000256" key="1">
    <source>
        <dbReference type="ARBA" id="ARBA00022801"/>
    </source>
</evidence>
<dbReference type="Pfam" id="PF12706">
    <property type="entry name" value="Lactamase_B_2"/>
    <property type="match status" value="1"/>
</dbReference>
<evidence type="ECO:0000259" key="3">
    <source>
        <dbReference type="SMART" id="SM01027"/>
    </source>
</evidence>
<keyword evidence="1" id="KW-0378">Hydrolase</keyword>
<reference evidence="4 5" key="1">
    <citation type="journal article" date="2016" name="Sci. Rep.">
        <title>Metabolic traits of an uncultured archaeal lineage -MSBL1- from brine pools of the Red Sea.</title>
        <authorList>
            <person name="Mwirichia R."/>
            <person name="Alam I."/>
            <person name="Rashid M."/>
            <person name="Vinu M."/>
            <person name="Ba-Alawi W."/>
            <person name="Anthony Kamau A."/>
            <person name="Kamanda Ngugi D."/>
            <person name="Goker M."/>
            <person name="Klenk H.P."/>
            <person name="Bajic V."/>
            <person name="Stingl U."/>
        </authorList>
    </citation>
    <scope>NUCLEOTIDE SEQUENCE [LARGE SCALE GENOMIC DNA]</scope>
    <source>
        <strain evidence="4">SCGC-AAA261C02</strain>
    </source>
</reference>
<dbReference type="SUPFAM" id="SSF56281">
    <property type="entry name" value="Metallo-hydrolase/oxidoreductase"/>
    <property type="match status" value="1"/>
</dbReference>
<dbReference type="PANTHER" id="PTHR11203:SF37">
    <property type="entry name" value="INTEGRATOR COMPLEX SUBUNIT 11"/>
    <property type="match status" value="1"/>
</dbReference>
<dbReference type="InterPro" id="IPR001279">
    <property type="entry name" value="Metallo-B-lactamas"/>
</dbReference>
<dbReference type="InterPro" id="IPR036866">
    <property type="entry name" value="RibonucZ/Hydroxyglut_hydro"/>
</dbReference>
<evidence type="ECO:0000259" key="2">
    <source>
        <dbReference type="SMART" id="SM00849"/>
    </source>
</evidence>
<dbReference type="Pfam" id="PF07521">
    <property type="entry name" value="RMMBL"/>
    <property type="match status" value="1"/>
</dbReference>
<dbReference type="GO" id="GO:0004521">
    <property type="term" value="F:RNA endonuclease activity"/>
    <property type="evidence" value="ECO:0007669"/>
    <property type="project" value="TreeGrafter"/>
</dbReference>
<evidence type="ECO:0000313" key="4">
    <source>
        <dbReference type="EMBL" id="KXB00426.1"/>
    </source>
</evidence>
<organism evidence="4 5">
    <name type="scientific">candidate division MSBL1 archaeon SCGC-AAA261C02</name>
    <dbReference type="NCBI Taxonomy" id="1698272"/>
    <lineage>
        <taxon>Archaea</taxon>
        <taxon>Methanobacteriati</taxon>
        <taxon>Methanobacteriota</taxon>
        <taxon>candidate division MSBL1</taxon>
    </lineage>
</organism>
<dbReference type="EMBL" id="LHXW01000004">
    <property type="protein sequence ID" value="KXB00426.1"/>
    <property type="molecule type" value="Genomic_DNA"/>
</dbReference>
<sequence>MEFKILGGAREVGRSSVHVSTSESDILVDCGLKQGETTEYPRVNELDNLDAVVLTHAHIDHSGGLPLLSSLGLLDGDVPVFCTPPTGMLLKTLLYDSYSLQRKEWKRNDRDPIYGHEDVAEVLKQVEPVPYQEFSVTDDIQAEFGNAGHILGSAWVQIRSEGRRVLFSGDLGGGRTNHLPRPADPPKSDALFLESTYGATQQQPSFSKQCNELIDAASAEVPVLIPSFAVGRAHEVLRLIKTRDEIDPSRVYFDGMIEETLPAYRSYASTLYMNESIVNSIESSSDPRPFLPEGVEKPDTYRDRTRIAREEDAPIVIAPSGMLTGGWSPLYLREFAESREDSKVILVGHQAEQSVGRRLESAHEAGTDADVTVEALAGPGDAEDAEDFEYRESEVRVPGEWIETFGGFSAHGSATSLLNFARKSLPRRIFVVHGDGDNWKSMEALLKSDSTLKHGRIESPAVGDEFELEARIPKPFEERLEELEEKVSELTR</sequence>
<dbReference type="AlphaFoldDB" id="A0A133V207"/>
<evidence type="ECO:0008006" key="6">
    <source>
        <dbReference type="Google" id="ProtNLM"/>
    </source>
</evidence>
<dbReference type="GO" id="GO:0016787">
    <property type="term" value="F:hydrolase activity"/>
    <property type="evidence" value="ECO:0007669"/>
    <property type="project" value="UniProtKB-KW"/>
</dbReference>
<proteinExistence type="predicted"/>
<keyword evidence="5" id="KW-1185">Reference proteome</keyword>
<dbReference type="PANTHER" id="PTHR11203">
    <property type="entry name" value="CLEAVAGE AND POLYADENYLATION SPECIFICITY FACTOR FAMILY MEMBER"/>
    <property type="match status" value="1"/>
</dbReference>
<comment type="caution">
    <text evidence="4">The sequence shown here is derived from an EMBL/GenBank/DDBJ whole genome shotgun (WGS) entry which is preliminary data.</text>
</comment>
<dbReference type="Proteomes" id="UP000070520">
    <property type="component" value="Unassembled WGS sequence"/>
</dbReference>